<dbReference type="AlphaFoldDB" id="C1EBR8"/>
<keyword evidence="7" id="KW-1185">Reference proteome</keyword>
<reference evidence="6 7" key="1">
    <citation type="journal article" date="2009" name="Science">
        <title>Green evolution and dynamic adaptations revealed by genomes of the marine picoeukaryotes Micromonas.</title>
        <authorList>
            <person name="Worden A.Z."/>
            <person name="Lee J.H."/>
            <person name="Mock T."/>
            <person name="Rouze P."/>
            <person name="Simmons M.P."/>
            <person name="Aerts A.L."/>
            <person name="Allen A.E."/>
            <person name="Cuvelier M.L."/>
            <person name="Derelle E."/>
            <person name="Everett M.V."/>
            <person name="Foulon E."/>
            <person name="Grimwood J."/>
            <person name="Gundlach H."/>
            <person name="Henrissat B."/>
            <person name="Napoli C."/>
            <person name="McDonald S.M."/>
            <person name="Parker M.S."/>
            <person name="Rombauts S."/>
            <person name="Salamov A."/>
            <person name="Von Dassow P."/>
            <person name="Badger J.H."/>
            <person name="Coutinho P.M."/>
            <person name="Demir E."/>
            <person name="Dubchak I."/>
            <person name="Gentemann C."/>
            <person name="Eikrem W."/>
            <person name="Gready J.E."/>
            <person name="John U."/>
            <person name="Lanier W."/>
            <person name="Lindquist E.A."/>
            <person name="Lucas S."/>
            <person name="Mayer K.F."/>
            <person name="Moreau H."/>
            <person name="Not F."/>
            <person name="Otillar R."/>
            <person name="Panaud O."/>
            <person name="Pangilinan J."/>
            <person name="Paulsen I."/>
            <person name="Piegu B."/>
            <person name="Poliakov A."/>
            <person name="Robbens S."/>
            <person name="Schmutz J."/>
            <person name="Toulza E."/>
            <person name="Wyss T."/>
            <person name="Zelensky A."/>
            <person name="Zhou K."/>
            <person name="Armbrust E.V."/>
            <person name="Bhattacharya D."/>
            <person name="Goodenough U.W."/>
            <person name="Van de Peer Y."/>
            <person name="Grigoriev I.V."/>
        </authorList>
    </citation>
    <scope>NUCLEOTIDE SEQUENCE [LARGE SCALE GENOMIC DNA]</scope>
    <source>
        <strain evidence="7">RCC299 / NOUM17</strain>
    </source>
</reference>
<keyword evidence="2" id="KW-0963">Cytoplasm</keyword>
<dbReference type="Pfam" id="PF10237">
    <property type="entry name" value="N6-adenineMlase"/>
    <property type="match status" value="1"/>
</dbReference>
<evidence type="ECO:0000256" key="4">
    <source>
        <dbReference type="ARBA" id="ARBA00022679"/>
    </source>
</evidence>
<dbReference type="GO" id="GO:0032259">
    <property type="term" value="P:methylation"/>
    <property type="evidence" value="ECO:0007669"/>
    <property type="project" value="UniProtKB-KW"/>
</dbReference>
<dbReference type="InParanoid" id="C1EBR8"/>
<sequence length="224" mass="24899">MASSSAPRASFVVIAGRHKGGKRASSSSSKRGAKGRPEGVATDLKPSSVAGVTEDHAFEQFFYDDATQDRIMRLVQNHERPLFLCNPSLAVRAERAGMDYLLLDRDPRWKKVLPKGRFRQFELSSPRQMRFQYDAVFVDPPFANVQLHDLRRTVDLLASNATQAAAPVYLAFISDREDAVLAAFDGYGLERKGPALGYASVKQSTQERIYLYGPRADWNPDGAC</sequence>
<dbReference type="Proteomes" id="UP000002009">
    <property type="component" value="Chromosome 9"/>
</dbReference>
<dbReference type="RefSeq" id="XP_002504203.1">
    <property type="nucleotide sequence ID" value="XM_002504157.1"/>
</dbReference>
<dbReference type="OMA" id="QFFYDDA"/>
<evidence type="ECO:0000256" key="1">
    <source>
        <dbReference type="ARBA" id="ARBA00004496"/>
    </source>
</evidence>
<dbReference type="OrthoDB" id="206354at2759"/>
<dbReference type="InterPro" id="IPR041370">
    <property type="entry name" value="Mlase_EEF1AKMT1/ZCCHC4"/>
</dbReference>
<evidence type="ECO:0000313" key="7">
    <source>
        <dbReference type="Proteomes" id="UP000002009"/>
    </source>
</evidence>
<evidence type="ECO:0008006" key="8">
    <source>
        <dbReference type="Google" id="ProtNLM"/>
    </source>
</evidence>
<protein>
    <recommendedName>
        <fullName evidence="8">N6-adenine methyltransferase</fullName>
    </recommendedName>
</protein>
<accession>C1EBR8</accession>
<dbReference type="eggNOG" id="ENOG502SCW2">
    <property type="taxonomic scope" value="Eukaryota"/>
</dbReference>
<keyword evidence="3" id="KW-0489">Methyltransferase</keyword>
<dbReference type="GO" id="GO:0008168">
    <property type="term" value="F:methyltransferase activity"/>
    <property type="evidence" value="ECO:0007669"/>
    <property type="project" value="UniProtKB-KW"/>
</dbReference>
<proteinExistence type="predicted"/>
<gene>
    <name evidence="6" type="ORF">MICPUN_61166</name>
</gene>
<dbReference type="EMBL" id="CP001329">
    <property type="protein sequence ID" value="ACO65461.1"/>
    <property type="molecule type" value="Genomic_DNA"/>
</dbReference>
<dbReference type="KEGG" id="mis:MICPUN_61166"/>
<comment type="subcellular location">
    <subcellularLocation>
        <location evidence="1">Cytoplasm</location>
    </subcellularLocation>
</comment>
<name>C1EBR8_MICCC</name>
<evidence type="ECO:0000256" key="5">
    <source>
        <dbReference type="SAM" id="MobiDB-lite"/>
    </source>
</evidence>
<organism evidence="6 7">
    <name type="scientific">Micromonas commoda (strain RCC299 / NOUM17 / CCMP2709)</name>
    <name type="common">Picoplanktonic green alga</name>
    <dbReference type="NCBI Taxonomy" id="296587"/>
    <lineage>
        <taxon>Eukaryota</taxon>
        <taxon>Viridiplantae</taxon>
        <taxon>Chlorophyta</taxon>
        <taxon>Mamiellophyceae</taxon>
        <taxon>Mamiellales</taxon>
        <taxon>Mamiellaceae</taxon>
        <taxon>Micromonas</taxon>
    </lineage>
</organism>
<dbReference type="GeneID" id="8246068"/>
<evidence type="ECO:0000256" key="2">
    <source>
        <dbReference type="ARBA" id="ARBA00022490"/>
    </source>
</evidence>
<feature type="region of interest" description="Disordered" evidence="5">
    <location>
        <begin position="1"/>
        <end position="47"/>
    </location>
</feature>
<evidence type="ECO:0000313" key="6">
    <source>
        <dbReference type="EMBL" id="ACO65461.1"/>
    </source>
</evidence>
<evidence type="ECO:0000256" key="3">
    <source>
        <dbReference type="ARBA" id="ARBA00022603"/>
    </source>
</evidence>
<keyword evidence="4" id="KW-0808">Transferase</keyword>
<dbReference type="GO" id="GO:0005737">
    <property type="term" value="C:cytoplasm"/>
    <property type="evidence" value="ECO:0007669"/>
    <property type="project" value="UniProtKB-SubCell"/>
</dbReference>